<evidence type="ECO:0000256" key="6">
    <source>
        <dbReference type="ARBA" id="ARBA00023186"/>
    </source>
</evidence>
<evidence type="ECO:0000313" key="13">
    <source>
        <dbReference type="Proteomes" id="UP000019113"/>
    </source>
</evidence>
<sequence>MTFHWVKTAFLALGLSVLVTGQSQAAVTISGSRVIYPAEQQHVGIELSNSSGTPVLVQSWLDSGDATLQPGEEALPFVITPPVARVEAHAGQTLRLAYIGHNLPQDRESLFWLNVLEIPPKATSSEDLNTLQVALRTRIKVLFRPEGLQGSLSQAAEGLQWRWGSMTPGGQELIAENVSPYYVNLANLQVTWSGGSNSVEAAPVPPMGQQVFVVKNLQSSPSGANISGDWINDYGATTAIRYPL</sequence>
<dbReference type="STRING" id="1178482.AR456_08985"/>
<gene>
    <name evidence="12" type="ORF">BJB45_07690</name>
</gene>
<keyword evidence="5" id="KW-0574">Periplasm</keyword>
<dbReference type="InterPro" id="IPR036316">
    <property type="entry name" value="Pili_assmbl_chap_C_dom_sf"/>
</dbReference>
<dbReference type="KEGG" id="hhu:AR456_08985"/>
<feature type="chain" id="PRO_5009977296" description="Pili assembly chaperone N-terminal domain-containing protein" evidence="9">
    <location>
        <begin position="26"/>
        <end position="244"/>
    </location>
</feature>
<dbReference type="InterPro" id="IPR008962">
    <property type="entry name" value="PapD-like_sf"/>
</dbReference>
<dbReference type="RefSeq" id="WP_021821094.1">
    <property type="nucleotide sequence ID" value="NZ_AVBC01000055.1"/>
</dbReference>
<dbReference type="InterPro" id="IPR018046">
    <property type="entry name" value="Pili_assmbl_chaperone_CS"/>
</dbReference>
<keyword evidence="3" id="KW-1029">Fimbrium biogenesis</keyword>
<dbReference type="InterPro" id="IPR050643">
    <property type="entry name" value="Periplasmic_pilus_chap"/>
</dbReference>
<evidence type="ECO:0000259" key="10">
    <source>
        <dbReference type="Pfam" id="PF00345"/>
    </source>
</evidence>
<dbReference type="FunFam" id="2.60.40.10:FF:000458">
    <property type="entry name" value="Molecular chaperone FimC"/>
    <property type="match status" value="1"/>
</dbReference>
<dbReference type="GO" id="GO:0071555">
    <property type="term" value="P:cell wall organization"/>
    <property type="evidence" value="ECO:0007669"/>
    <property type="project" value="InterPro"/>
</dbReference>
<dbReference type="eggNOG" id="COG3121">
    <property type="taxonomic scope" value="Bacteria"/>
</dbReference>
<dbReference type="AlphaFoldDB" id="W1N1I1"/>
<dbReference type="InterPro" id="IPR013783">
    <property type="entry name" value="Ig-like_fold"/>
</dbReference>
<dbReference type="SUPFAM" id="SSF49584">
    <property type="entry name" value="Periplasmic chaperone C-domain"/>
    <property type="match status" value="1"/>
</dbReference>
<dbReference type="Pfam" id="PF02753">
    <property type="entry name" value="PapD_C"/>
    <property type="match status" value="1"/>
</dbReference>
<feature type="signal peptide" evidence="9">
    <location>
        <begin position="1"/>
        <end position="25"/>
    </location>
</feature>
<feature type="domain" description="Pili assembly chaperone N-terminal" evidence="10">
    <location>
        <begin position="27"/>
        <end position="148"/>
    </location>
</feature>
<dbReference type="OrthoDB" id="9131059at2"/>
<dbReference type="Proteomes" id="UP000019113">
    <property type="component" value="Unassembled WGS sequence"/>
</dbReference>
<evidence type="ECO:0000256" key="5">
    <source>
        <dbReference type="ARBA" id="ARBA00022764"/>
    </source>
</evidence>
<dbReference type="Gene3D" id="2.60.40.10">
    <property type="entry name" value="Immunoglobulins"/>
    <property type="match status" value="2"/>
</dbReference>
<dbReference type="PROSITE" id="PS00635">
    <property type="entry name" value="PILI_CHAPERONE"/>
    <property type="match status" value="1"/>
</dbReference>
<evidence type="ECO:0000259" key="11">
    <source>
        <dbReference type="Pfam" id="PF02753"/>
    </source>
</evidence>
<dbReference type="InterPro" id="IPR016147">
    <property type="entry name" value="Pili_assmbl_chaperone_N"/>
</dbReference>
<organism evidence="12 13">
    <name type="scientific">Halomonas huangheensis</name>
    <dbReference type="NCBI Taxonomy" id="1178482"/>
    <lineage>
        <taxon>Bacteria</taxon>
        <taxon>Pseudomonadati</taxon>
        <taxon>Pseudomonadota</taxon>
        <taxon>Gammaproteobacteria</taxon>
        <taxon>Oceanospirillales</taxon>
        <taxon>Halomonadaceae</taxon>
        <taxon>Halomonas</taxon>
    </lineage>
</organism>
<feature type="domain" description="Pili assembly chaperone C-terminal" evidence="11">
    <location>
        <begin position="176"/>
        <end position="238"/>
    </location>
</feature>
<keyword evidence="7" id="KW-0393">Immunoglobulin domain</keyword>
<keyword evidence="13" id="KW-1185">Reference proteome</keyword>
<dbReference type="InterPro" id="IPR016148">
    <property type="entry name" value="Pili_assmbl_chaperone_C"/>
</dbReference>
<evidence type="ECO:0008006" key="14">
    <source>
        <dbReference type="Google" id="ProtNLM"/>
    </source>
</evidence>
<accession>W1N1I1</accession>
<evidence type="ECO:0000256" key="9">
    <source>
        <dbReference type="SAM" id="SignalP"/>
    </source>
</evidence>
<dbReference type="PANTHER" id="PTHR30251">
    <property type="entry name" value="PILUS ASSEMBLY CHAPERONE"/>
    <property type="match status" value="1"/>
</dbReference>
<dbReference type="SUPFAM" id="SSF49354">
    <property type="entry name" value="PapD-like"/>
    <property type="match status" value="1"/>
</dbReference>
<evidence type="ECO:0000313" key="12">
    <source>
        <dbReference type="EMBL" id="ERL49344.1"/>
    </source>
</evidence>
<comment type="similarity">
    <text evidence="2 8">Belongs to the periplasmic pilus chaperone family.</text>
</comment>
<name>W1N1I1_9GAMM</name>
<evidence type="ECO:0000256" key="8">
    <source>
        <dbReference type="RuleBase" id="RU003918"/>
    </source>
</evidence>
<dbReference type="PRINTS" id="PR00969">
    <property type="entry name" value="CHAPERONPILI"/>
</dbReference>
<comment type="caution">
    <text evidence="12">The sequence shown here is derived from an EMBL/GenBank/DDBJ whole genome shotgun (WGS) entry which is preliminary data.</text>
</comment>
<dbReference type="PANTHER" id="PTHR30251:SF2">
    <property type="entry name" value="FIMBRIAL CHAPERONE YADV-RELATED"/>
    <property type="match status" value="1"/>
</dbReference>
<dbReference type="InterPro" id="IPR001829">
    <property type="entry name" value="Pili_assmbl_chaperone_bac"/>
</dbReference>
<evidence type="ECO:0000256" key="7">
    <source>
        <dbReference type="ARBA" id="ARBA00023319"/>
    </source>
</evidence>
<keyword evidence="6 8" id="KW-0143">Chaperone</keyword>
<protein>
    <recommendedName>
        <fullName evidence="14">Pili assembly chaperone N-terminal domain-containing protein</fullName>
    </recommendedName>
</protein>
<reference evidence="12 13" key="1">
    <citation type="submission" date="2013-08" db="EMBL/GenBank/DDBJ databases">
        <title>draft genome of Halomonas huanghegensis, strain BJGMM-B45T.</title>
        <authorList>
            <person name="Miao C."/>
            <person name="Wan Y."/>
            <person name="Jin W."/>
        </authorList>
    </citation>
    <scope>NUCLEOTIDE SEQUENCE [LARGE SCALE GENOMIC DNA]</scope>
    <source>
        <strain evidence="12 13">BJGMM-B45</strain>
    </source>
</reference>
<evidence type="ECO:0000256" key="3">
    <source>
        <dbReference type="ARBA" id="ARBA00022558"/>
    </source>
</evidence>
<dbReference type="PATRIC" id="fig|1178482.3.peg.4128"/>
<evidence type="ECO:0000256" key="4">
    <source>
        <dbReference type="ARBA" id="ARBA00022729"/>
    </source>
</evidence>
<dbReference type="Pfam" id="PF00345">
    <property type="entry name" value="PapD_N"/>
    <property type="match status" value="1"/>
</dbReference>
<comment type="subcellular location">
    <subcellularLocation>
        <location evidence="1 8">Periplasm</location>
    </subcellularLocation>
</comment>
<proteinExistence type="inferred from homology"/>
<evidence type="ECO:0000256" key="1">
    <source>
        <dbReference type="ARBA" id="ARBA00004418"/>
    </source>
</evidence>
<dbReference type="GO" id="GO:0030288">
    <property type="term" value="C:outer membrane-bounded periplasmic space"/>
    <property type="evidence" value="ECO:0007669"/>
    <property type="project" value="InterPro"/>
</dbReference>
<dbReference type="EMBL" id="AVBC01000055">
    <property type="protein sequence ID" value="ERL49344.1"/>
    <property type="molecule type" value="Genomic_DNA"/>
</dbReference>
<evidence type="ECO:0000256" key="2">
    <source>
        <dbReference type="ARBA" id="ARBA00007399"/>
    </source>
</evidence>
<keyword evidence="4 9" id="KW-0732">Signal</keyword>